<keyword evidence="2" id="KW-0804">Transcription</keyword>
<feature type="domain" description="BZIP" evidence="5">
    <location>
        <begin position="174"/>
        <end position="234"/>
    </location>
</feature>
<feature type="region of interest" description="Disordered" evidence="4">
    <location>
        <begin position="1"/>
        <end position="43"/>
    </location>
</feature>
<dbReference type="InterPro" id="IPR046347">
    <property type="entry name" value="bZIP_sf"/>
</dbReference>
<dbReference type="OrthoDB" id="1906396at2759"/>
<evidence type="ECO:0000256" key="2">
    <source>
        <dbReference type="ARBA" id="ARBA00023163"/>
    </source>
</evidence>
<dbReference type="Proteomes" id="UP001151287">
    <property type="component" value="Unassembled WGS sequence"/>
</dbReference>
<protein>
    <recommendedName>
        <fullName evidence="5">BZIP domain-containing protein</fullName>
    </recommendedName>
</protein>
<dbReference type="InterPro" id="IPR044797">
    <property type="entry name" value="At4g06598-like"/>
</dbReference>
<dbReference type="EMBL" id="JAMQYH010000002">
    <property type="protein sequence ID" value="KAJ1696271.1"/>
    <property type="molecule type" value="Genomic_DNA"/>
</dbReference>
<feature type="compositionally biased region" description="Pro residues" evidence="4">
    <location>
        <begin position="1"/>
        <end position="11"/>
    </location>
</feature>
<evidence type="ECO:0000259" key="5">
    <source>
        <dbReference type="SMART" id="SM00338"/>
    </source>
</evidence>
<evidence type="ECO:0000313" key="7">
    <source>
        <dbReference type="Proteomes" id="UP001151287"/>
    </source>
</evidence>
<evidence type="ECO:0000256" key="4">
    <source>
        <dbReference type="SAM" id="MobiDB-lite"/>
    </source>
</evidence>
<dbReference type="PANTHER" id="PTHR46835:SF4">
    <property type="entry name" value="B-ZIP PROTEIN"/>
    <property type="match status" value="1"/>
</dbReference>
<dbReference type="InterPro" id="IPR004827">
    <property type="entry name" value="bZIP"/>
</dbReference>
<keyword evidence="1" id="KW-0805">Transcription regulation</keyword>
<sequence>MSRSPHLPPRCPTQMKGLSPSAPEFTPQSKTYPNGESPFPEQPSWLDDLLTEIPKMNLNLNPIRRTCSDSAVILDVLTTGQGEFEKIAQNDETDSLSEVGFGLESCCLYGPNSPRQKSQLSSNESSMVNAVLENVPSNPLQYLVLDPESCSGSRPASGVTEMNGNGDASNATVNHDPDRNSRRRSGQRSRVRKLQYIAELEKTVDSLQSLGAELAGQVASLFQLRAALSMENKSLRCQIDGLRQEKLVKDGVSQALRNEAERLKQLSARHRRSRSLASFTDMVGAGTHELGPAENSLALSWQIAADMNKLSLGGSSVPVPPTRHRSGRF</sequence>
<dbReference type="GO" id="GO:0003700">
    <property type="term" value="F:DNA-binding transcription factor activity"/>
    <property type="evidence" value="ECO:0007669"/>
    <property type="project" value="InterPro"/>
</dbReference>
<proteinExistence type="predicted"/>
<dbReference type="PANTHER" id="PTHR46835">
    <property type="entry name" value="BASIC-LEUCINE ZIPPER (BZIP) TRANSCRIPTION FACTOR FAMILY PROTEIN-RELATED"/>
    <property type="match status" value="1"/>
</dbReference>
<dbReference type="SUPFAM" id="SSF57959">
    <property type="entry name" value="Leucine zipper domain"/>
    <property type="match status" value="1"/>
</dbReference>
<reference evidence="6" key="1">
    <citation type="journal article" date="2022" name="Cell">
        <title>Repeat-based holocentromeres influence genome architecture and karyotype evolution.</title>
        <authorList>
            <person name="Hofstatter P.G."/>
            <person name="Thangavel G."/>
            <person name="Lux T."/>
            <person name="Neumann P."/>
            <person name="Vondrak T."/>
            <person name="Novak P."/>
            <person name="Zhang M."/>
            <person name="Costa L."/>
            <person name="Castellani M."/>
            <person name="Scott A."/>
            <person name="Toegelov H."/>
            <person name="Fuchs J."/>
            <person name="Mata-Sucre Y."/>
            <person name="Dias Y."/>
            <person name="Vanzela A.L.L."/>
            <person name="Huettel B."/>
            <person name="Almeida C.C.S."/>
            <person name="Simkova H."/>
            <person name="Souza G."/>
            <person name="Pedrosa-Harand A."/>
            <person name="Macas J."/>
            <person name="Mayer K.F.X."/>
            <person name="Houben A."/>
            <person name="Marques A."/>
        </authorList>
    </citation>
    <scope>NUCLEOTIDE SEQUENCE</scope>
    <source>
        <strain evidence="6">RhyBre1mFocal</strain>
    </source>
</reference>
<comment type="caution">
    <text evidence="6">The sequence shown here is derived from an EMBL/GenBank/DDBJ whole genome shotgun (WGS) entry which is preliminary data.</text>
</comment>
<evidence type="ECO:0000256" key="3">
    <source>
        <dbReference type="SAM" id="Coils"/>
    </source>
</evidence>
<keyword evidence="7" id="KW-1185">Reference proteome</keyword>
<dbReference type="SMART" id="SM00338">
    <property type="entry name" value="BRLZ"/>
    <property type="match status" value="1"/>
</dbReference>
<feature type="compositionally biased region" description="Polar residues" evidence="4">
    <location>
        <begin position="150"/>
        <end position="173"/>
    </location>
</feature>
<dbReference type="AlphaFoldDB" id="A0A9Q0CLV1"/>
<evidence type="ECO:0000313" key="6">
    <source>
        <dbReference type="EMBL" id="KAJ1696271.1"/>
    </source>
</evidence>
<feature type="region of interest" description="Disordered" evidence="4">
    <location>
        <begin position="147"/>
        <end position="190"/>
    </location>
</feature>
<feature type="compositionally biased region" description="Basic residues" evidence="4">
    <location>
        <begin position="181"/>
        <end position="190"/>
    </location>
</feature>
<organism evidence="6 7">
    <name type="scientific">Rhynchospora breviuscula</name>
    <dbReference type="NCBI Taxonomy" id="2022672"/>
    <lineage>
        <taxon>Eukaryota</taxon>
        <taxon>Viridiplantae</taxon>
        <taxon>Streptophyta</taxon>
        <taxon>Embryophyta</taxon>
        <taxon>Tracheophyta</taxon>
        <taxon>Spermatophyta</taxon>
        <taxon>Magnoliopsida</taxon>
        <taxon>Liliopsida</taxon>
        <taxon>Poales</taxon>
        <taxon>Cyperaceae</taxon>
        <taxon>Cyperoideae</taxon>
        <taxon>Rhynchosporeae</taxon>
        <taxon>Rhynchospora</taxon>
    </lineage>
</organism>
<name>A0A9Q0CLV1_9POAL</name>
<dbReference type="Gene3D" id="1.20.5.170">
    <property type="match status" value="1"/>
</dbReference>
<feature type="coiled-coil region" evidence="3">
    <location>
        <begin position="225"/>
        <end position="273"/>
    </location>
</feature>
<gene>
    <name evidence="6" type="ORF">LUZ63_004783</name>
</gene>
<evidence type="ECO:0000256" key="1">
    <source>
        <dbReference type="ARBA" id="ARBA00023015"/>
    </source>
</evidence>
<keyword evidence="3" id="KW-0175">Coiled coil</keyword>
<accession>A0A9Q0CLV1</accession>